<reference evidence="5" key="3">
    <citation type="journal article" date="2019" name="Int. J. Syst. Evol. Microbiol.">
        <title>The Global Catalogue of Microorganisms (GCM) 10K type strain sequencing project: providing services to taxonomists for standard genome sequencing and annotation.</title>
        <authorList>
            <consortium name="The Broad Institute Genomics Platform"/>
            <consortium name="The Broad Institute Genome Sequencing Center for Infectious Disease"/>
            <person name="Wu L."/>
            <person name="Ma J."/>
        </authorList>
    </citation>
    <scope>NUCLEOTIDE SEQUENCE [LARGE SCALE GENOMIC DNA]</scope>
    <source>
        <strain evidence="5">CGMCC 1.8884</strain>
    </source>
</reference>
<dbReference type="Proteomes" id="UP000630135">
    <property type="component" value="Unassembled WGS sequence"/>
</dbReference>
<reference evidence="3" key="2">
    <citation type="journal article" date="2014" name="Int. J. Syst. Evol. Microbiol.">
        <title>Complete genome sequence of Corynebacterium casei LMG S-19264T (=DSM 44701T), isolated from a smear-ripened cheese.</title>
        <authorList>
            <consortium name="US DOE Joint Genome Institute (JGI-PGF)"/>
            <person name="Walter F."/>
            <person name="Albersmeier A."/>
            <person name="Kalinowski J."/>
            <person name="Ruckert C."/>
        </authorList>
    </citation>
    <scope>NUCLEOTIDE SEQUENCE</scope>
    <source>
        <strain evidence="3">CGMCC 1.8885</strain>
    </source>
</reference>
<organism evidence="3 6">
    <name type="scientific">Deinococcus wulumuqiensis</name>
    <dbReference type="NCBI Taxonomy" id="980427"/>
    <lineage>
        <taxon>Bacteria</taxon>
        <taxon>Thermotogati</taxon>
        <taxon>Deinococcota</taxon>
        <taxon>Deinococci</taxon>
        <taxon>Deinococcales</taxon>
        <taxon>Deinococcaceae</taxon>
        <taxon>Deinococcus</taxon>
    </lineage>
</organism>
<evidence type="ECO:0000313" key="5">
    <source>
        <dbReference type="Proteomes" id="UP000630135"/>
    </source>
</evidence>
<feature type="domain" description="Cas12f1-like TNB" evidence="2">
    <location>
        <begin position="288"/>
        <end position="341"/>
    </location>
</feature>
<evidence type="ECO:0000313" key="6">
    <source>
        <dbReference type="Proteomes" id="UP000652720"/>
    </source>
</evidence>
<accession>A0AAV4K0N4</accession>
<evidence type="ECO:0000313" key="4">
    <source>
        <dbReference type="EMBL" id="GGP29852.1"/>
    </source>
</evidence>
<keyword evidence="1" id="KW-0238">DNA-binding</keyword>
<comment type="caution">
    <text evidence="3">The sequence shown here is derived from an EMBL/GenBank/DDBJ whole genome shotgun (WGS) entry which is preliminary data.</text>
</comment>
<evidence type="ECO:0000259" key="2">
    <source>
        <dbReference type="Pfam" id="PF07282"/>
    </source>
</evidence>
<dbReference type="InterPro" id="IPR010095">
    <property type="entry name" value="Cas12f1-like_TNB"/>
</dbReference>
<evidence type="ECO:0000313" key="3">
    <source>
        <dbReference type="EMBL" id="GGI74261.1"/>
    </source>
</evidence>
<dbReference type="GO" id="GO:0003677">
    <property type="term" value="F:DNA binding"/>
    <property type="evidence" value="ECO:0007669"/>
    <property type="project" value="UniProtKB-KW"/>
</dbReference>
<sequence>MLLSTDQHHVKVHRKSYSSINALIGKGFFVPVAKDDTIKGICPTATYRLQDKADIALLNDRTLTINGAPVNGCYAHVPSPAHNALVAGSPTYTAYPGLDQLLTSARTPTTYPDYLTALINEIVKEGAQPTRAAPMTTPSQQFRAQWLPDQTLLHLTAGGDYYCTLSFDVRFTRVSRVATPCAVGLDVGLSPIAALHYDDGRPQVFAATPLVRPDMQTLSCKGQALLDDITYASGRQDAEQVVRHLVYSASEVFAEHLRLGDMHRRYVFTSRDRALQDFHQSWLPQYLWAAKIPFFRVASGYTSTECPKCRHTSPNNRCRDHFRCQQCGFGGDAHLVAASNILRRGRRGKRR</sequence>
<dbReference type="EMBL" id="BMLZ01000016">
    <property type="protein sequence ID" value="GGP29852.1"/>
    <property type="molecule type" value="Genomic_DNA"/>
</dbReference>
<dbReference type="Proteomes" id="UP000652720">
    <property type="component" value="Unassembled WGS sequence"/>
</dbReference>
<keyword evidence="5" id="KW-1185">Reference proteome</keyword>
<dbReference type="AlphaFoldDB" id="A0AAV4K0N4"/>
<gene>
    <name evidence="4" type="ORF">GCM10008021_15030</name>
    <name evidence="3" type="ORF">GCM10010914_05380</name>
</gene>
<dbReference type="GeneID" id="59164300"/>
<proteinExistence type="predicted"/>
<dbReference type="RefSeq" id="WP_025566590.1">
    <property type="nucleotide sequence ID" value="NZ_BMLZ01000016.1"/>
</dbReference>
<reference evidence="3" key="4">
    <citation type="submission" date="2023-08" db="EMBL/GenBank/DDBJ databases">
        <authorList>
            <person name="Sun Q."/>
            <person name="Zhou Y."/>
        </authorList>
    </citation>
    <scope>NUCLEOTIDE SEQUENCE</scope>
    <source>
        <strain evidence="4">CGMCC 1.8884</strain>
        <strain evidence="3">CGMCC 1.8885</strain>
    </source>
</reference>
<protein>
    <recommendedName>
        <fullName evidence="2">Cas12f1-like TNB domain-containing protein</fullName>
    </recommendedName>
</protein>
<name>A0AAV4K0N4_9DEIO</name>
<dbReference type="Pfam" id="PF07282">
    <property type="entry name" value="Cas12f1-like_TNB"/>
    <property type="match status" value="1"/>
</dbReference>
<dbReference type="EMBL" id="BMMA01000003">
    <property type="protein sequence ID" value="GGI74261.1"/>
    <property type="molecule type" value="Genomic_DNA"/>
</dbReference>
<reference evidence="4" key="1">
    <citation type="journal article" date="2014" name="Int. J. Syst. Evol. Microbiol.">
        <title>Complete genome of a new Firmicutes species belonging to the dominant human colonic microbiota ('Ruminococcus bicirculans') reveals two chromosomes and a selective capacity to utilize plant glucans.</title>
        <authorList>
            <consortium name="NISC Comparative Sequencing Program"/>
            <person name="Wegmann U."/>
            <person name="Louis P."/>
            <person name="Goesmann A."/>
            <person name="Henrissat B."/>
            <person name="Duncan S.H."/>
            <person name="Flint H.J."/>
        </authorList>
    </citation>
    <scope>NUCLEOTIDE SEQUENCE</scope>
    <source>
        <strain evidence="4">CGMCC 1.8884</strain>
    </source>
</reference>
<evidence type="ECO:0000256" key="1">
    <source>
        <dbReference type="ARBA" id="ARBA00023125"/>
    </source>
</evidence>